<dbReference type="Pfam" id="PF17907">
    <property type="entry name" value="AWS"/>
    <property type="match status" value="1"/>
</dbReference>
<accession>A0A2S4KY08</accession>
<feature type="domain" description="AWS" evidence="11">
    <location>
        <begin position="421"/>
        <end position="468"/>
    </location>
</feature>
<dbReference type="FunFam" id="2.170.270.10:FF:000037">
    <property type="entry name" value="Histone-lysine N-methyltransferase"/>
    <property type="match status" value="1"/>
</dbReference>
<dbReference type="OrthoDB" id="422362at2759"/>
<evidence type="ECO:0000256" key="5">
    <source>
        <dbReference type="ARBA" id="ARBA00022679"/>
    </source>
</evidence>
<dbReference type="PANTHER" id="PTHR22884">
    <property type="entry name" value="SET DOMAIN PROTEINS"/>
    <property type="match status" value="1"/>
</dbReference>
<evidence type="ECO:0000259" key="9">
    <source>
        <dbReference type="PROSITE" id="PS50280"/>
    </source>
</evidence>
<dbReference type="SMART" id="SM00317">
    <property type="entry name" value="SET"/>
    <property type="match status" value="1"/>
</dbReference>
<evidence type="ECO:0000256" key="7">
    <source>
        <dbReference type="ARBA" id="ARBA00023242"/>
    </source>
</evidence>
<evidence type="ECO:0000256" key="2">
    <source>
        <dbReference type="ARBA" id="ARBA00004286"/>
    </source>
</evidence>
<dbReference type="GO" id="GO:0032259">
    <property type="term" value="P:methylation"/>
    <property type="evidence" value="ECO:0007669"/>
    <property type="project" value="UniProtKB-KW"/>
</dbReference>
<keyword evidence="6" id="KW-0949">S-adenosyl-L-methionine</keyword>
<dbReference type="InterPro" id="IPR006560">
    <property type="entry name" value="AWS_dom"/>
</dbReference>
<name>A0A2S4KY08_9HYPO</name>
<dbReference type="GO" id="GO:0005634">
    <property type="term" value="C:nucleus"/>
    <property type="evidence" value="ECO:0007669"/>
    <property type="project" value="UniProtKB-SubCell"/>
</dbReference>
<feature type="region of interest" description="Disordered" evidence="8">
    <location>
        <begin position="192"/>
        <end position="240"/>
    </location>
</feature>
<feature type="compositionally biased region" description="Low complexity" evidence="8">
    <location>
        <begin position="204"/>
        <end position="216"/>
    </location>
</feature>
<dbReference type="InterPro" id="IPR046341">
    <property type="entry name" value="SET_dom_sf"/>
</dbReference>
<feature type="compositionally biased region" description="Basic residues" evidence="8">
    <location>
        <begin position="763"/>
        <end position="773"/>
    </location>
</feature>
<dbReference type="GO" id="GO:0005694">
    <property type="term" value="C:chromosome"/>
    <property type="evidence" value="ECO:0007669"/>
    <property type="project" value="UniProtKB-SubCell"/>
</dbReference>
<protein>
    <submittedName>
        <fullName evidence="12">Histone-lysine N-methyltransferase ASH1L</fullName>
    </submittedName>
</protein>
<dbReference type="InterPro" id="IPR003616">
    <property type="entry name" value="Post-SET_dom"/>
</dbReference>
<feature type="region of interest" description="Disordered" evidence="8">
    <location>
        <begin position="653"/>
        <end position="678"/>
    </location>
</feature>
<keyword evidence="7" id="KW-0539">Nucleus</keyword>
<keyword evidence="3" id="KW-0158">Chromosome</keyword>
<evidence type="ECO:0000256" key="1">
    <source>
        <dbReference type="ARBA" id="ARBA00004123"/>
    </source>
</evidence>
<feature type="region of interest" description="Disordered" evidence="8">
    <location>
        <begin position="273"/>
        <end position="313"/>
    </location>
</feature>
<feature type="compositionally biased region" description="Basic residues" evidence="8">
    <location>
        <begin position="661"/>
        <end position="673"/>
    </location>
</feature>
<evidence type="ECO:0000313" key="13">
    <source>
        <dbReference type="Proteomes" id="UP000237481"/>
    </source>
</evidence>
<feature type="compositionally biased region" description="Low complexity" evidence="8">
    <location>
        <begin position="84"/>
        <end position="98"/>
    </location>
</feature>
<dbReference type="PROSITE" id="PS50280">
    <property type="entry name" value="SET"/>
    <property type="match status" value="1"/>
</dbReference>
<dbReference type="InterPro" id="IPR050777">
    <property type="entry name" value="SET2_Histone-Lys_MeTrsfase"/>
</dbReference>
<evidence type="ECO:0000256" key="3">
    <source>
        <dbReference type="ARBA" id="ARBA00022454"/>
    </source>
</evidence>
<dbReference type="InterPro" id="IPR001214">
    <property type="entry name" value="SET_dom"/>
</dbReference>
<feature type="compositionally biased region" description="Polar residues" evidence="8">
    <location>
        <begin position="219"/>
        <end position="228"/>
    </location>
</feature>
<feature type="compositionally biased region" description="Basic and acidic residues" evidence="8">
    <location>
        <begin position="67"/>
        <end position="77"/>
    </location>
</feature>
<dbReference type="GO" id="GO:0042054">
    <property type="term" value="F:histone methyltransferase activity"/>
    <property type="evidence" value="ECO:0007669"/>
    <property type="project" value="InterPro"/>
</dbReference>
<comment type="caution">
    <text evidence="12">The sequence shown here is derived from an EMBL/GenBank/DDBJ whole genome shotgun (WGS) entry which is preliminary data.</text>
</comment>
<feature type="compositionally biased region" description="Low complexity" evidence="8">
    <location>
        <begin position="774"/>
        <end position="798"/>
    </location>
</feature>
<feature type="compositionally biased region" description="Polar residues" evidence="8">
    <location>
        <begin position="8"/>
        <end position="45"/>
    </location>
</feature>
<feature type="region of interest" description="Disordered" evidence="8">
    <location>
        <begin position="1"/>
        <end position="152"/>
    </location>
</feature>
<evidence type="ECO:0000256" key="8">
    <source>
        <dbReference type="SAM" id="MobiDB-lite"/>
    </source>
</evidence>
<dbReference type="Gene3D" id="2.170.270.10">
    <property type="entry name" value="SET domain"/>
    <property type="match status" value="1"/>
</dbReference>
<dbReference type="PROSITE" id="PS50868">
    <property type="entry name" value="POST_SET"/>
    <property type="match status" value="1"/>
</dbReference>
<dbReference type="AlphaFoldDB" id="A0A2S4KY08"/>
<dbReference type="EMBL" id="PKSG01000470">
    <property type="protein sequence ID" value="POR35062.1"/>
    <property type="molecule type" value="Genomic_DNA"/>
</dbReference>
<evidence type="ECO:0000259" key="11">
    <source>
        <dbReference type="PROSITE" id="PS51215"/>
    </source>
</evidence>
<dbReference type="PROSITE" id="PS51215">
    <property type="entry name" value="AWS"/>
    <property type="match status" value="1"/>
</dbReference>
<keyword evidence="5 12" id="KW-0808">Transferase</keyword>
<dbReference type="SUPFAM" id="SSF82199">
    <property type="entry name" value="SET domain"/>
    <property type="match status" value="1"/>
</dbReference>
<sequence>MSMPLFAESSSVSSPSGIATDTSSNLASSGSTPPTTVADSASLHSDTSKHDVITVADDAADAPPVQLREHEHEHAEPEPEPEPESSTSTSTSTDAAEAPSPPSPPSPARRAKRARASTPVYNLAKLSGTDGHGKRRAKGDVVADRRRRTISGDTLVGSIEAAAAATPSSATRRQDRALKAGIDALQLQWSPAGLDTPRTRRQARQSPAAQRASAARFSGVSTLGSKLSTMGKRGRRAVDKGVAKMSRELRRLQDTNEFTGIDDRPVLHTVWSNGKYVDPNEPAPPARKKAKVERAPEPDKEESEPITNTRQRRVKKYLDKGLYAGQDAPLDMSKGLTTAEKKKLAQLPELIPSGRVNRTMPLPIYTGLRMLLAGRDFKLPYQICNPLPPGQPKPDEWKKMTKNRFIGDSKDYWRKLPHLHDYQSKCVCKPEDGCGESCQNRIMLYECDATNCNVGKQFCTNRAFQDLTARRAKGGKYRVGVEVIKTSDRGYGVRSNRCFRPNQIIMEYAGEIITEEECERRMNEVYKDNECYYLMSFDQNMIIDATTGSIARFVNHSCNPNCRMIKWIVSGQPRMALFAGDRPIMTGDELTYDYNFDPFSSKNVQICLCGEHNCRGVLGPKPREVKPPKTDLKKVVKATVRAGKRKLKELLGDDEADNGKAKKRKIQPAKGVKRSLSSASLKAAKGAAAALKKGVSSITVNAKRAALGTKAAPAKRRDSTGALIKKKSTKVVKTYGRLARTKQISSRASSLTIVAVGDENTKPGKKSPRKSTPTKKAAASASRTASAASSARQSSTAKIRVVPQEH</sequence>
<feature type="domain" description="Post-SET" evidence="10">
    <location>
        <begin position="603"/>
        <end position="619"/>
    </location>
</feature>
<comment type="subcellular location">
    <subcellularLocation>
        <location evidence="2">Chromosome</location>
    </subcellularLocation>
    <subcellularLocation>
        <location evidence="1">Nucleus</location>
    </subcellularLocation>
</comment>
<dbReference type="Proteomes" id="UP000237481">
    <property type="component" value="Unassembled WGS sequence"/>
</dbReference>
<proteinExistence type="predicted"/>
<dbReference type="STRING" id="94208.A0A2S4KY08"/>
<feature type="domain" description="SET" evidence="9">
    <location>
        <begin position="479"/>
        <end position="595"/>
    </location>
</feature>
<evidence type="ECO:0000313" key="12">
    <source>
        <dbReference type="EMBL" id="POR35062.1"/>
    </source>
</evidence>
<gene>
    <name evidence="12" type="ORF">TPAR_04752</name>
</gene>
<evidence type="ECO:0000259" key="10">
    <source>
        <dbReference type="PROSITE" id="PS50868"/>
    </source>
</evidence>
<evidence type="ECO:0000256" key="4">
    <source>
        <dbReference type="ARBA" id="ARBA00022603"/>
    </source>
</evidence>
<feature type="region of interest" description="Disordered" evidence="8">
    <location>
        <begin position="749"/>
        <end position="806"/>
    </location>
</feature>
<dbReference type="Pfam" id="PF00856">
    <property type="entry name" value="SET"/>
    <property type="match status" value="1"/>
</dbReference>
<keyword evidence="4 12" id="KW-0489">Methyltransferase</keyword>
<reference evidence="12 13" key="1">
    <citation type="submission" date="2018-01" db="EMBL/GenBank/DDBJ databases">
        <title>Harnessing the power of phylogenomics to disentangle the directionality and signatures of interkingdom host jumping in the parasitic fungal genus Tolypocladium.</title>
        <authorList>
            <person name="Quandt C.A."/>
            <person name="Patterson W."/>
            <person name="Spatafora J.W."/>
        </authorList>
    </citation>
    <scope>NUCLEOTIDE SEQUENCE [LARGE SCALE GENOMIC DNA]</scope>
    <source>
        <strain evidence="12 13">NRBC 100945</strain>
    </source>
</reference>
<organism evidence="12 13">
    <name type="scientific">Tolypocladium paradoxum</name>
    <dbReference type="NCBI Taxonomy" id="94208"/>
    <lineage>
        <taxon>Eukaryota</taxon>
        <taxon>Fungi</taxon>
        <taxon>Dikarya</taxon>
        <taxon>Ascomycota</taxon>
        <taxon>Pezizomycotina</taxon>
        <taxon>Sordariomycetes</taxon>
        <taxon>Hypocreomycetidae</taxon>
        <taxon>Hypocreales</taxon>
        <taxon>Ophiocordycipitaceae</taxon>
        <taxon>Tolypocladium</taxon>
    </lineage>
</organism>
<evidence type="ECO:0000256" key="6">
    <source>
        <dbReference type="ARBA" id="ARBA00022691"/>
    </source>
</evidence>
<keyword evidence="13" id="KW-1185">Reference proteome</keyword>